<sequence length="57" mass="6225">MNNQHRALISVLLLAVSWSAIFWINFTASLPIATQLVALPVLLLTTALPAARAFSYD</sequence>
<dbReference type="STRING" id="152573.SAMN04488051_101293"/>
<feature type="transmembrane region" description="Helical" evidence="1">
    <location>
        <begin position="7"/>
        <end position="26"/>
    </location>
</feature>
<feature type="transmembrane region" description="Helical" evidence="1">
    <location>
        <begin position="32"/>
        <end position="51"/>
    </location>
</feature>
<protein>
    <submittedName>
        <fullName evidence="2">Uncharacterized protein</fullName>
    </submittedName>
</protein>
<evidence type="ECO:0000256" key="1">
    <source>
        <dbReference type="SAM" id="Phobius"/>
    </source>
</evidence>
<organism evidence="2 3">
    <name type="scientific">Alkalimonas amylolytica</name>
    <dbReference type="NCBI Taxonomy" id="152573"/>
    <lineage>
        <taxon>Bacteria</taxon>
        <taxon>Pseudomonadati</taxon>
        <taxon>Pseudomonadota</taxon>
        <taxon>Gammaproteobacteria</taxon>
        <taxon>Alkalimonas</taxon>
    </lineage>
</organism>
<name>A0A1H3XL54_ALKAM</name>
<dbReference type="Proteomes" id="UP000198773">
    <property type="component" value="Unassembled WGS sequence"/>
</dbReference>
<dbReference type="AlphaFoldDB" id="A0A1H3XL54"/>
<dbReference type="RefSeq" id="WP_171907513.1">
    <property type="nucleotide sequence ID" value="NZ_FNRM01000001.1"/>
</dbReference>
<evidence type="ECO:0000313" key="3">
    <source>
        <dbReference type="Proteomes" id="UP000198773"/>
    </source>
</evidence>
<gene>
    <name evidence="2" type="ORF">SAMN04488051_101293</name>
</gene>
<keyword evidence="1" id="KW-0812">Transmembrane</keyword>
<keyword evidence="3" id="KW-1185">Reference proteome</keyword>
<proteinExistence type="predicted"/>
<accession>A0A1H3XL54</accession>
<dbReference type="EMBL" id="FNRM01000001">
    <property type="protein sequence ID" value="SEA00063.1"/>
    <property type="molecule type" value="Genomic_DNA"/>
</dbReference>
<keyword evidence="1" id="KW-1133">Transmembrane helix</keyword>
<evidence type="ECO:0000313" key="2">
    <source>
        <dbReference type="EMBL" id="SEA00063.1"/>
    </source>
</evidence>
<reference evidence="2 3" key="1">
    <citation type="submission" date="2016-10" db="EMBL/GenBank/DDBJ databases">
        <authorList>
            <person name="de Groot N.N."/>
        </authorList>
    </citation>
    <scope>NUCLEOTIDE SEQUENCE [LARGE SCALE GENOMIC DNA]</scope>
    <source>
        <strain evidence="2 3">CGMCC 1.3430</strain>
    </source>
</reference>
<keyword evidence="1" id="KW-0472">Membrane</keyword>